<feature type="compositionally biased region" description="Basic and acidic residues" evidence="1">
    <location>
        <begin position="30"/>
        <end position="56"/>
    </location>
</feature>
<evidence type="ECO:0000313" key="3">
    <source>
        <dbReference type="EMBL" id="TQN64572.1"/>
    </source>
</evidence>
<feature type="chain" id="PRO_5024957022" evidence="2">
    <location>
        <begin position="16"/>
        <end position="230"/>
    </location>
</feature>
<dbReference type="AlphaFoldDB" id="A0A5Q4BCD9"/>
<gene>
    <name evidence="3" type="ORF">CSHISOI_10861</name>
</gene>
<proteinExistence type="predicted"/>
<protein>
    <submittedName>
        <fullName evidence="3">Uncharacterized protein</fullName>
    </submittedName>
</protein>
<evidence type="ECO:0000313" key="4">
    <source>
        <dbReference type="Proteomes" id="UP000326340"/>
    </source>
</evidence>
<dbReference type="EMBL" id="PUHP01002242">
    <property type="protein sequence ID" value="TQN64572.1"/>
    <property type="molecule type" value="Genomic_DNA"/>
</dbReference>
<evidence type="ECO:0000256" key="2">
    <source>
        <dbReference type="SAM" id="SignalP"/>
    </source>
</evidence>
<dbReference type="Proteomes" id="UP000326340">
    <property type="component" value="Unassembled WGS sequence"/>
</dbReference>
<evidence type="ECO:0000256" key="1">
    <source>
        <dbReference type="SAM" id="MobiDB-lite"/>
    </source>
</evidence>
<name>A0A5Q4BCD9_9PEZI</name>
<keyword evidence="4" id="KW-1185">Reference proteome</keyword>
<keyword evidence="2" id="KW-0732">Signal</keyword>
<dbReference type="OrthoDB" id="4850680at2759"/>
<sequence>MKLLYLFTYFSMIAALAIQSSPIHTDHTGIEVRKEPDRSSPKTPDPKADEPKTTDKKAKRKKADPSKAWKSIEHLFPLRYPHHNTYYWFTTCIKQEDIPRDDDDQGPDEVEDWAIAETGCAHIGIVVGKTARRTKEFKATLIDLVEYETLQGEVSLGYRFIDWEAPINKQKLRYGGKTKAEAKGGKTTKAKADITKLEANAELWLKEKGKVYNMEANCLTFYRYIKSLLQ</sequence>
<comment type="caution">
    <text evidence="3">The sequence shown here is derived from an EMBL/GenBank/DDBJ whole genome shotgun (WGS) entry which is preliminary data.</text>
</comment>
<accession>A0A5Q4BCD9</accession>
<feature type="region of interest" description="Disordered" evidence="1">
    <location>
        <begin position="30"/>
        <end position="66"/>
    </location>
</feature>
<organism evidence="3 4">
    <name type="scientific">Colletotrichum shisoi</name>
    <dbReference type="NCBI Taxonomy" id="2078593"/>
    <lineage>
        <taxon>Eukaryota</taxon>
        <taxon>Fungi</taxon>
        <taxon>Dikarya</taxon>
        <taxon>Ascomycota</taxon>
        <taxon>Pezizomycotina</taxon>
        <taxon>Sordariomycetes</taxon>
        <taxon>Hypocreomycetidae</taxon>
        <taxon>Glomerellales</taxon>
        <taxon>Glomerellaceae</taxon>
        <taxon>Colletotrichum</taxon>
        <taxon>Colletotrichum destructivum species complex</taxon>
    </lineage>
</organism>
<reference evidence="3 4" key="1">
    <citation type="journal article" date="2019" name="Sci. Rep.">
        <title>Colletotrichum shisoi sp. nov., an anthracnose pathogen of Perilla frutescens in Japan: molecular phylogenetic, morphological and genomic evidence.</title>
        <authorList>
            <person name="Gan P."/>
            <person name="Tsushima A."/>
            <person name="Hiroyama R."/>
            <person name="Narusaka M."/>
            <person name="Takano Y."/>
            <person name="Narusaka Y."/>
            <person name="Kawaradani M."/>
            <person name="Damm U."/>
            <person name="Shirasu K."/>
        </authorList>
    </citation>
    <scope>NUCLEOTIDE SEQUENCE [LARGE SCALE GENOMIC DNA]</scope>
    <source>
        <strain evidence="3 4">PG-2018a</strain>
    </source>
</reference>
<feature type="signal peptide" evidence="2">
    <location>
        <begin position="1"/>
        <end position="15"/>
    </location>
</feature>